<dbReference type="Proteomes" id="UP001527099">
    <property type="component" value="Unassembled WGS sequence"/>
</dbReference>
<keyword evidence="6" id="KW-1185">Reference proteome</keyword>
<dbReference type="PANTHER" id="PTHR30349:SF77">
    <property type="entry name" value="TYROSINE RECOMBINASE XERC"/>
    <property type="match status" value="1"/>
</dbReference>
<dbReference type="Pfam" id="PF00589">
    <property type="entry name" value="Phage_integrase"/>
    <property type="match status" value="1"/>
</dbReference>
<dbReference type="RefSeq" id="WP_268613926.1">
    <property type="nucleotide sequence ID" value="NZ_JAMDMX010000011.1"/>
</dbReference>
<dbReference type="SUPFAM" id="SSF56349">
    <property type="entry name" value="DNA breaking-rejoining enzymes"/>
    <property type="match status" value="1"/>
</dbReference>
<evidence type="ECO:0000313" key="6">
    <source>
        <dbReference type="Proteomes" id="UP001527099"/>
    </source>
</evidence>
<sequence>MGVIREEDTVLGTLYSRYDNKGELILTTGVIGFQRERNGFIYFIITDLNGKRISAANKYLNSILKNSAYKKRENAYTALKLFFSCMSLNNIHTYSKGLDQSQSNLLIGFLEGGNQLGNAWDIEFKTMRSNNTINNYLTVYRDFYKRIWNITDTALHDSKVIAYHSGGGMLGHANKKAETTFASNRRSLKRTTPPKYIKPQQYEYIICLINKKYTLREKVIIKLMYEYGLRIGEVLGLTIEDFEGSNQQGMYRLYIRNRLSDKPWQSAKSVMKIITSSYYQKREYQEEGNGFGFQKVIIDSEMMNLINEYLDETRDEFLLNASPIKRKNLEVKCVADKVTGQREIIQNQYLFLNKQHYTPLTQPGWNSVLHKIFKEINIAVDKVSKESNLSHRFRHGFAMSRVREGYSHEKLANELRHSGIGSVMIYYNPDEDDQIELKEKHKEHMNLGGIGFNEQ</sequence>
<dbReference type="CDD" id="cd00397">
    <property type="entry name" value="DNA_BRE_C"/>
    <property type="match status" value="1"/>
</dbReference>
<evidence type="ECO:0000256" key="3">
    <source>
        <dbReference type="ARBA" id="ARBA00023172"/>
    </source>
</evidence>
<organism evidence="5 6">
    <name type="scientific">Paenibacillus alginolyticus</name>
    <dbReference type="NCBI Taxonomy" id="59839"/>
    <lineage>
        <taxon>Bacteria</taxon>
        <taxon>Bacillati</taxon>
        <taxon>Bacillota</taxon>
        <taxon>Bacilli</taxon>
        <taxon>Bacillales</taxon>
        <taxon>Paenibacillaceae</taxon>
        <taxon>Paenibacillus</taxon>
    </lineage>
</organism>
<dbReference type="InterPro" id="IPR050090">
    <property type="entry name" value="Tyrosine_recombinase_XerCD"/>
</dbReference>
<proteinExistence type="predicted"/>
<evidence type="ECO:0000259" key="4">
    <source>
        <dbReference type="PROSITE" id="PS51898"/>
    </source>
</evidence>
<dbReference type="InterPro" id="IPR002104">
    <property type="entry name" value="Integrase_catalytic"/>
</dbReference>
<dbReference type="InterPro" id="IPR013762">
    <property type="entry name" value="Integrase-like_cat_sf"/>
</dbReference>
<dbReference type="Gene3D" id="1.10.443.10">
    <property type="entry name" value="Intergrase catalytic core"/>
    <property type="match status" value="1"/>
</dbReference>
<protein>
    <submittedName>
        <fullName evidence="5">Site-specific integrase</fullName>
    </submittedName>
</protein>
<name>A0ABT4G7P3_9BACL</name>
<comment type="subcellular location">
    <subcellularLocation>
        <location evidence="1">Cytoplasm</location>
    </subcellularLocation>
</comment>
<accession>A0ABT4G7P3</accession>
<evidence type="ECO:0000256" key="2">
    <source>
        <dbReference type="ARBA" id="ARBA00022908"/>
    </source>
</evidence>
<dbReference type="PROSITE" id="PS51898">
    <property type="entry name" value="TYR_RECOMBINASE"/>
    <property type="match status" value="1"/>
</dbReference>
<reference evidence="5 6" key="1">
    <citation type="submission" date="2022-05" db="EMBL/GenBank/DDBJ databases">
        <title>Genome Sequencing of Bee-Associated Microbes.</title>
        <authorList>
            <person name="Dunlap C."/>
        </authorList>
    </citation>
    <scope>NUCLEOTIDE SEQUENCE [LARGE SCALE GENOMIC DNA]</scope>
    <source>
        <strain evidence="5 6">NRRL B-14421</strain>
    </source>
</reference>
<comment type="caution">
    <text evidence="5">The sequence shown here is derived from an EMBL/GenBank/DDBJ whole genome shotgun (WGS) entry which is preliminary data.</text>
</comment>
<dbReference type="PANTHER" id="PTHR30349">
    <property type="entry name" value="PHAGE INTEGRASE-RELATED"/>
    <property type="match status" value="1"/>
</dbReference>
<gene>
    <name evidence="5" type="ORF">M5X19_04660</name>
</gene>
<dbReference type="InterPro" id="IPR011010">
    <property type="entry name" value="DNA_brk_join_enz"/>
</dbReference>
<feature type="domain" description="Tyr recombinase" evidence="4">
    <location>
        <begin position="192"/>
        <end position="442"/>
    </location>
</feature>
<dbReference type="EMBL" id="JAMDMX010000011">
    <property type="protein sequence ID" value="MCY9692204.1"/>
    <property type="molecule type" value="Genomic_DNA"/>
</dbReference>
<keyword evidence="2" id="KW-0229">DNA integration</keyword>
<evidence type="ECO:0000313" key="5">
    <source>
        <dbReference type="EMBL" id="MCY9692204.1"/>
    </source>
</evidence>
<keyword evidence="3" id="KW-0233">DNA recombination</keyword>
<evidence type="ECO:0000256" key="1">
    <source>
        <dbReference type="ARBA" id="ARBA00004496"/>
    </source>
</evidence>